<organism evidence="1 2">
    <name type="scientific">Aaosphaeria arxii CBS 175.79</name>
    <dbReference type="NCBI Taxonomy" id="1450172"/>
    <lineage>
        <taxon>Eukaryota</taxon>
        <taxon>Fungi</taxon>
        <taxon>Dikarya</taxon>
        <taxon>Ascomycota</taxon>
        <taxon>Pezizomycotina</taxon>
        <taxon>Dothideomycetes</taxon>
        <taxon>Pleosporomycetidae</taxon>
        <taxon>Pleosporales</taxon>
        <taxon>Pleosporales incertae sedis</taxon>
        <taxon>Aaosphaeria</taxon>
    </lineage>
</organism>
<keyword evidence="2" id="KW-1185">Reference proteome</keyword>
<dbReference type="Proteomes" id="UP000799778">
    <property type="component" value="Unassembled WGS sequence"/>
</dbReference>
<accession>A0A6A5XA57</accession>
<dbReference type="RefSeq" id="XP_033378139.1">
    <property type="nucleotide sequence ID" value="XM_033534496.1"/>
</dbReference>
<evidence type="ECO:0000313" key="2">
    <source>
        <dbReference type="Proteomes" id="UP000799778"/>
    </source>
</evidence>
<dbReference type="GeneID" id="54291893"/>
<proteinExistence type="predicted"/>
<dbReference type="AlphaFoldDB" id="A0A6A5XA57"/>
<gene>
    <name evidence="1" type="ORF">BU24DRAFT_64579</name>
</gene>
<evidence type="ECO:0000313" key="1">
    <source>
        <dbReference type="EMBL" id="KAF2009800.1"/>
    </source>
</evidence>
<reference evidence="1" key="1">
    <citation type="journal article" date="2020" name="Stud. Mycol.">
        <title>101 Dothideomycetes genomes: a test case for predicting lifestyles and emergence of pathogens.</title>
        <authorList>
            <person name="Haridas S."/>
            <person name="Albert R."/>
            <person name="Binder M."/>
            <person name="Bloem J."/>
            <person name="Labutti K."/>
            <person name="Salamov A."/>
            <person name="Andreopoulos B."/>
            <person name="Baker S."/>
            <person name="Barry K."/>
            <person name="Bills G."/>
            <person name="Bluhm B."/>
            <person name="Cannon C."/>
            <person name="Castanera R."/>
            <person name="Culley D."/>
            <person name="Daum C."/>
            <person name="Ezra D."/>
            <person name="Gonzalez J."/>
            <person name="Henrissat B."/>
            <person name="Kuo A."/>
            <person name="Liang C."/>
            <person name="Lipzen A."/>
            <person name="Lutzoni F."/>
            <person name="Magnuson J."/>
            <person name="Mondo S."/>
            <person name="Nolan M."/>
            <person name="Ohm R."/>
            <person name="Pangilinan J."/>
            <person name="Park H.-J."/>
            <person name="Ramirez L."/>
            <person name="Alfaro M."/>
            <person name="Sun H."/>
            <person name="Tritt A."/>
            <person name="Yoshinaga Y."/>
            <person name="Zwiers L.-H."/>
            <person name="Turgeon B."/>
            <person name="Goodwin S."/>
            <person name="Spatafora J."/>
            <person name="Crous P."/>
            <person name="Grigoriev I."/>
        </authorList>
    </citation>
    <scope>NUCLEOTIDE SEQUENCE</scope>
    <source>
        <strain evidence="1">CBS 175.79</strain>
    </source>
</reference>
<name>A0A6A5XA57_9PLEO</name>
<sequence>MYIHECIHIHTSSNVVLTCMHPDLLAETMSRAARLKDRIRAWLSHTPHVLIAASNATSSLTHPWISQPMAAVMVVGKHLFVGRSGVGFPDCYHCRLLSALSSQLSAFNLPHALLPRLPNGHTACLALRCGKLSIAIA</sequence>
<dbReference type="EMBL" id="ML978077">
    <property type="protein sequence ID" value="KAF2009800.1"/>
    <property type="molecule type" value="Genomic_DNA"/>
</dbReference>
<protein>
    <submittedName>
        <fullName evidence="1">Uncharacterized protein</fullName>
    </submittedName>
</protein>